<gene>
    <name evidence="8" type="ORF">SAPIO_CDS10795</name>
</gene>
<dbReference type="Gene3D" id="3.40.1190.10">
    <property type="entry name" value="Mur-like, catalytic domain"/>
    <property type="match status" value="1"/>
</dbReference>
<keyword evidence="2" id="KW-0436">Ligase</keyword>
<evidence type="ECO:0000259" key="7">
    <source>
        <dbReference type="Pfam" id="PF08245"/>
    </source>
</evidence>
<dbReference type="AlphaFoldDB" id="A0A084FUK0"/>
<dbReference type="InterPro" id="IPR018109">
    <property type="entry name" value="Folylpolyglutamate_synth_CS"/>
</dbReference>
<dbReference type="KEGG" id="sapo:SAPIO_CDS10795"/>
<dbReference type="GeneID" id="27720027"/>
<name>A0A084FUK0_PSEDA</name>
<dbReference type="GO" id="GO:0005737">
    <property type="term" value="C:cytoplasm"/>
    <property type="evidence" value="ECO:0007669"/>
    <property type="project" value="TreeGrafter"/>
</dbReference>
<comment type="similarity">
    <text evidence="1">Belongs to the folylpolyglutamate synthase family.</text>
</comment>
<evidence type="ECO:0000256" key="5">
    <source>
        <dbReference type="ARBA" id="ARBA00022840"/>
    </source>
</evidence>
<dbReference type="InterPro" id="IPR036565">
    <property type="entry name" value="Mur-like_cat_sf"/>
</dbReference>
<evidence type="ECO:0000256" key="4">
    <source>
        <dbReference type="ARBA" id="ARBA00022741"/>
    </source>
</evidence>
<dbReference type="GO" id="GO:0005524">
    <property type="term" value="F:ATP binding"/>
    <property type="evidence" value="ECO:0007669"/>
    <property type="project" value="UniProtKB-KW"/>
</dbReference>
<evidence type="ECO:0000256" key="6">
    <source>
        <dbReference type="ARBA" id="ARBA00022842"/>
    </source>
</evidence>
<organism evidence="8 9">
    <name type="scientific">Pseudallescheria apiosperma</name>
    <name type="common">Scedosporium apiospermum</name>
    <dbReference type="NCBI Taxonomy" id="563466"/>
    <lineage>
        <taxon>Eukaryota</taxon>
        <taxon>Fungi</taxon>
        <taxon>Dikarya</taxon>
        <taxon>Ascomycota</taxon>
        <taxon>Pezizomycotina</taxon>
        <taxon>Sordariomycetes</taxon>
        <taxon>Hypocreomycetidae</taxon>
        <taxon>Microascales</taxon>
        <taxon>Microascaceae</taxon>
        <taxon>Scedosporium</taxon>
    </lineage>
</organism>
<evidence type="ECO:0000313" key="8">
    <source>
        <dbReference type="EMBL" id="KEZ38762.1"/>
    </source>
</evidence>
<dbReference type="RefSeq" id="XP_016638561.1">
    <property type="nucleotide sequence ID" value="XM_016784335.1"/>
</dbReference>
<dbReference type="HOGENOM" id="CLU_430301_0_0_1"/>
<keyword evidence="4" id="KW-0547">Nucleotide-binding</keyword>
<dbReference type="SUPFAM" id="SSF53244">
    <property type="entry name" value="MurD-like peptide ligases, peptide-binding domain"/>
    <property type="match status" value="1"/>
</dbReference>
<reference evidence="8 9" key="1">
    <citation type="journal article" date="2014" name="Genome Announc.">
        <title>Draft genome sequence of the pathogenic fungus Scedosporium apiospermum.</title>
        <authorList>
            <person name="Vandeputte P."/>
            <person name="Ghamrawi S."/>
            <person name="Rechenmann M."/>
            <person name="Iltis A."/>
            <person name="Giraud S."/>
            <person name="Fleury M."/>
            <person name="Thornton C."/>
            <person name="Delhaes L."/>
            <person name="Meyer W."/>
            <person name="Papon N."/>
            <person name="Bouchara J.P."/>
        </authorList>
    </citation>
    <scope>NUCLEOTIDE SEQUENCE [LARGE SCALE GENOMIC DNA]</scope>
    <source>
        <strain evidence="8 9">IHEM 14462</strain>
    </source>
</reference>
<evidence type="ECO:0000313" key="9">
    <source>
        <dbReference type="Proteomes" id="UP000028545"/>
    </source>
</evidence>
<accession>A0A084FUK0</accession>
<dbReference type="PANTHER" id="PTHR28110">
    <property type="entry name" value="TRANSMEMBRANE PROTEIN"/>
    <property type="match status" value="1"/>
</dbReference>
<evidence type="ECO:0000256" key="1">
    <source>
        <dbReference type="ARBA" id="ARBA00008276"/>
    </source>
</evidence>
<sequence length="636" mass="70040">MVIKLGLERMQGLYGKSPQLWKAIHVAGTNGKGSVCSYVSSLLAHSKISYGRFTSPFIRRPEDSILINNAPIPSDLFRSFYYGADKVSPADKPTHFERMTYAAFAAFDEFKVKYGVVETGLGGRLDSTNVMRNKAVTVITKIGVDHQEYLGDTIEQIAAEKAAIMNGAPCVVNGRNSPAALEVILDMARQVGSKVILSTDDSRLSQEAASLSGTWPQHVLDNAICAIKACEQLEEYRDSSLSIADLLQLPSVHMEGRLQKVDISSTAPGSREGRTTPIILDGAHNVDAAIALAKHVDQHLRTTKTDTQKPITWVIGMSSPREDTASEILQPLLRPQDKIVLIEYDHPVRPKTSASSSDHFLSFRPLPLDIAKLESAVKSLPGFDASQSQVVGCIVVCCHGIWLGGKSLGHDESEWLIAAFQKGETPTFIEHIKAGLQCIAEDKNAVLMFSGGPTRKETQLTEAKSYANIAIQNNFFSIIPPTEAHRILVEERALDSYYNVLFSILEFWRLHDCIWPERLTVVSHAFKKSRIYDGHCAAIGFPLERARYVGVDPAEMVEGSAAKEGALKGVEIALRQWTEDPHGIGEALAGKRRARNPWGINQDLFLDDKGRERSGVVTIRIDDGHEVLKPESPRPW</sequence>
<dbReference type="InterPro" id="IPR001645">
    <property type="entry name" value="Folylpolyglutamate_synth"/>
</dbReference>
<dbReference type="Gene3D" id="3.90.190.20">
    <property type="entry name" value="Mur ligase, C-terminal domain"/>
    <property type="match status" value="1"/>
</dbReference>
<evidence type="ECO:0000256" key="3">
    <source>
        <dbReference type="ARBA" id="ARBA00022723"/>
    </source>
</evidence>
<dbReference type="Pfam" id="PF08245">
    <property type="entry name" value="Mur_ligase_M"/>
    <property type="match status" value="1"/>
</dbReference>
<dbReference type="NCBIfam" id="TIGR01499">
    <property type="entry name" value="folC"/>
    <property type="match status" value="1"/>
</dbReference>
<dbReference type="OMA" id="TWPERIT"/>
<dbReference type="VEuPathDB" id="FungiDB:SAPIO_CDS10795"/>
<dbReference type="GO" id="GO:0046872">
    <property type="term" value="F:metal ion binding"/>
    <property type="evidence" value="ECO:0007669"/>
    <property type="project" value="UniProtKB-KW"/>
</dbReference>
<dbReference type="SUPFAM" id="SSF53623">
    <property type="entry name" value="MurD-like peptide ligases, catalytic domain"/>
    <property type="match status" value="1"/>
</dbReference>
<dbReference type="Proteomes" id="UP000028545">
    <property type="component" value="Unassembled WGS sequence"/>
</dbReference>
<evidence type="ECO:0000256" key="2">
    <source>
        <dbReference type="ARBA" id="ARBA00022598"/>
    </source>
</evidence>
<dbReference type="PROSITE" id="PS01012">
    <property type="entry name" value="FOLYLPOLYGLU_SYNT_2"/>
    <property type="match status" value="1"/>
</dbReference>
<keyword evidence="9" id="KW-1185">Reference proteome</keyword>
<proteinExistence type="inferred from homology"/>
<keyword evidence="3" id="KW-0479">Metal-binding</keyword>
<feature type="domain" description="Mur ligase central" evidence="7">
    <location>
        <begin position="26"/>
        <end position="184"/>
    </location>
</feature>
<dbReference type="InterPro" id="IPR013221">
    <property type="entry name" value="Mur_ligase_cen"/>
</dbReference>
<dbReference type="EMBL" id="JOWA01000176">
    <property type="protein sequence ID" value="KEZ38762.1"/>
    <property type="molecule type" value="Genomic_DNA"/>
</dbReference>
<protein>
    <recommendedName>
        <fullName evidence="7">Mur ligase central domain-containing protein</fullName>
    </recommendedName>
</protein>
<keyword evidence="5" id="KW-0067">ATP-binding</keyword>
<dbReference type="InterPro" id="IPR055323">
    <property type="entry name" value="C57A10.07/YOR238W"/>
</dbReference>
<dbReference type="UniPathway" id="UPA00850"/>
<dbReference type="InterPro" id="IPR036615">
    <property type="entry name" value="Mur_ligase_C_dom_sf"/>
</dbReference>
<keyword evidence="6" id="KW-0460">Magnesium</keyword>
<dbReference type="OrthoDB" id="5212574at2759"/>
<dbReference type="GO" id="GO:0004326">
    <property type="term" value="F:tetrahydrofolylpolyglutamate synthase activity"/>
    <property type="evidence" value="ECO:0007669"/>
    <property type="project" value="InterPro"/>
</dbReference>
<dbReference type="PANTHER" id="PTHR28110:SF1">
    <property type="entry name" value="TRANSMEMBRANE PROTEIN"/>
    <property type="match status" value="1"/>
</dbReference>
<dbReference type="PROSITE" id="PS01011">
    <property type="entry name" value="FOLYLPOLYGLU_SYNT_1"/>
    <property type="match status" value="1"/>
</dbReference>
<comment type="caution">
    <text evidence="8">The sequence shown here is derived from an EMBL/GenBank/DDBJ whole genome shotgun (WGS) entry which is preliminary data.</text>
</comment>